<dbReference type="PANTHER" id="PTHR45824">
    <property type="entry name" value="GH16843P"/>
    <property type="match status" value="1"/>
</dbReference>
<accession>A0A7S2HGU9</accession>
<evidence type="ECO:0000259" key="1">
    <source>
        <dbReference type="PROSITE" id="PS50191"/>
    </source>
</evidence>
<dbReference type="GO" id="GO:0008526">
    <property type="term" value="F:phosphatidylinositol transfer activity"/>
    <property type="evidence" value="ECO:0007669"/>
    <property type="project" value="TreeGrafter"/>
</dbReference>
<dbReference type="SUPFAM" id="SSF52087">
    <property type="entry name" value="CRAL/TRIO domain"/>
    <property type="match status" value="1"/>
</dbReference>
<reference evidence="2" key="1">
    <citation type="submission" date="2021-01" db="EMBL/GenBank/DDBJ databases">
        <authorList>
            <person name="Corre E."/>
            <person name="Pelletier E."/>
            <person name="Niang G."/>
            <person name="Scheremetjew M."/>
            <person name="Finn R."/>
            <person name="Kale V."/>
            <person name="Holt S."/>
            <person name="Cochrane G."/>
            <person name="Meng A."/>
            <person name="Brown T."/>
            <person name="Cohen L."/>
        </authorList>
    </citation>
    <scope>NUCLEOTIDE SEQUENCE</scope>
    <source>
        <strain evidence="2">CCMP826</strain>
    </source>
</reference>
<protein>
    <recommendedName>
        <fullName evidence="1">CRAL-TRIO domain-containing protein</fullName>
    </recommendedName>
</protein>
<proteinExistence type="predicted"/>
<sequence>MTVATMSDAVVGEVAEEKKTAEIEVETHDRVKLVGEVGLLDKEVEKKGVEDILAALTDDEKSRLPDEHTALRHLRGEKGDAAVATKKLKATLQWRKEFGVEKLVKCFEEGGDEEMRNVMSLENKTGKCYVRGYDKEGRAVLYMRPVLENTKDEIGQMRHLVYNIERAIACTKRKSGLEKYNIIIDYKGFRIRDAPPMSTTKHTLAILQNHYPESLYRAYLFNPPMIFRTFWTMIHPFLDPVTKKKILFCHGKAGLKEMGSKFDMKTVEEFTGGTAGALRGFDSQEYLTSPLFDRTFDDDE</sequence>
<dbReference type="Gene3D" id="3.40.525.10">
    <property type="entry name" value="CRAL-TRIO lipid binding domain"/>
    <property type="match status" value="1"/>
</dbReference>
<dbReference type="PANTHER" id="PTHR45824:SF29">
    <property type="entry name" value="GH16843P"/>
    <property type="match status" value="1"/>
</dbReference>
<evidence type="ECO:0000313" key="2">
    <source>
        <dbReference type="EMBL" id="CAD9489944.1"/>
    </source>
</evidence>
<gene>
    <name evidence="2" type="ORF">HTAM1171_LOCUS5414</name>
</gene>
<feature type="domain" description="CRAL-TRIO" evidence="1">
    <location>
        <begin position="130"/>
        <end position="279"/>
    </location>
</feature>
<dbReference type="SUPFAM" id="SSF46938">
    <property type="entry name" value="CRAL/TRIO N-terminal domain"/>
    <property type="match status" value="1"/>
</dbReference>
<dbReference type="PROSITE" id="PS50191">
    <property type="entry name" value="CRAL_TRIO"/>
    <property type="match status" value="1"/>
</dbReference>
<dbReference type="CDD" id="cd00170">
    <property type="entry name" value="SEC14"/>
    <property type="match status" value="1"/>
</dbReference>
<dbReference type="EMBL" id="HBGV01008755">
    <property type="protein sequence ID" value="CAD9489944.1"/>
    <property type="molecule type" value="Transcribed_RNA"/>
</dbReference>
<dbReference type="InterPro" id="IPR001251">
    <property type="entry name" value="CRAL-TRIO_dom"/>
</dbReference>
<organism evidence="2">
    <name type="scientific">Helicotheca tamesis</name>
    <dbReference type="NCBI Taxonomy" id="374047"/>
    <lineage>
        <taxon>Eukaryota</taxon>
        <taxon>Sar</taxon>
        <taxon>Stramenopiles</taxon>
        <taxon>Ochrophyta</taxon>
        <taxon>Bacillariophyta</taxon>
        <taxon>Mediophyceae</taxon>
        <taxon>Lithodesmiophycidae</taxon>
        <taxon>Lithodesmiales</taxon>
        <taxon>Lithodesmiaceae</taxon>
        <taxon>Helicotheca</taxon>
    </lineage>
</organism>
<dbReference type="Pfam" id="PF00650">
    <property type="entry name" value="CRAL_TRIO"/>
    <property type="match status" value="1"/>
</dbReference>
<dbReference type="AlphaFoldDB" id="A0A7S2HGU9"/>
<dbReference type="InterPro" id="IPR036273">
    <property type="entry name" value="CRAL/TRIO_N_dom_sf"/>
</dbReference>
<dbReference type="SMART" id="SM00516">
    <property type="entry name" value="SEC14"/>
    <property type="match status" value="1"/>
</dbReference>
<name>A0A7S2HGU9_9STRA</name>
<dbReference type="InterPro" id="IPR052578">
    <property type="entry name" value="PI_Transfer_CRAL-TRIO"/>
</dbReference>
<dbReference type="InterPro" id="IPR036865">
    <property type="entry name" value="CRAL-TRIO_dom_sf"/>
</dbReference>